<keyword evidence="3" id="KW-1185">Reference proteome</keyword>
<dbReference type="PANTHER" id="PTHR12302:SF26">
    <property type="entry name" value="BLR1266 PROTEIN"/>
    <property type="match status" value="1"/>
</dbReference>
<dbReference type="SMART" id="SM00318">
    <property type="entry name" value="SNc"/>
    <property type="match status" value="1"/>
</dbReference>
<name>A0A3L7J386_9HYPH</name>
<organism evidence="2 3">
    <name type="scientific">Notoacmeibacter ruber</name>
    <dbReference type="NCBI Taxonomy" id="2670375"/>
    <lineage>
        <taxon>Bacteria</taxon>
        <taxon>Pseudomonadati</taxon>
        <taxon>Pseudomonadota</taxon>
        <taxon>Alphaproteobacteria</taxon>
        <taxon>Hyphomicrobiales</taxon>
        <taxon>Notoacmeibacteraceae</taxon>
        <taxon>Notoacmeibacter</taxon>
    </lineage>
</organism>
<evidence type="ECO:0000259" key="1">
    <source>
        <dbReference type="PROSITE" id="PS50830"/>
    </source>
</evidence>
<dbReference type="PROSITE" id="PS50830">
    <property type="entry name" value="TNASE_3"/>
    <property type="match status" value="1"/>
</dbReference>
<feature type="domain" description="TNase-like" evidence="1">
    <location>
        <begin position="78"/>
        <end position="197"/>
    </location>
</feature>
<dbReference type="SUPFAM" id="SSF50199">
    <property type="entry name" value="Staphylococcal nuclease"/>
    <property type="match status" value="1"/>
</dbReference>
<evidence type="ECO:0000313" key="2">
    <source>
        <dbReference type="EMBL" id="RLQ85007.1"/>
    </source>
</evidence>
<dbReference type="Proteomes" id="UP000281094">
    <property type="component" value="Unassembled WGS sequence"/>
</dbReference>
<comment type="caution">
    <text evidence="2">The sequence shown here is derived from an EMBL/GenBank/DDBJ whole genome shotgun (WGS) entry which is preliminary data.</text>
</comment>
<evidence type="ECO:0000313" key="3">
    <source>
        <dbReference type="Proteomes" id="UP000281094"/>
    </source>
</evidence>
<accession>A0A3L7J386</accession>
<protein>
    <submittedName>
        <fullName evidence="2">Thermonuclease family protein</fullName>
    </submittedName>
</protein>
<gene>
    <name evidence="2" type="ORF">D8780_15485</name>
</gene>
<dbReference type="Pfam" id="PF00565">
    <property type="entry name" value="SNase"/>
    <property type="match status" value="1"/>
</dbReference>
<reference evidence="2 3" key="1">
    <citation type="submission" date="2018-10" db="EMBL/GenBank/DDBJ databases">
        <title>Notoacmeibacter sp. M2BS9Y-3-1, whole genome shotgun sequence.</title>
        <authorList>
            <person name="Tuo L."/>
        </authorList>
    </citation>
    <scope>NUCLEOTIDE SEQUENCE [LARGE SCALE GENOMIC DNA]</scope>
    <source>
        <strain evidence="2 3">M2BS9Y-3-1</strain>
    </source>
</reference>
<dbReference type="PANTHER" id="PTHR12302">
    <property type="entry name" value="EBNA2 BINDING PROTEIN P100"/>
    <property type="match status" value="1"/>
</dbReference>
<dbReference type="AlphaFoldDB" id="A0A3L7J386"/>
<dbReference type="EMBL" id="RCWN01000003">
    <property type="protein sequence ID" value="RLQ85007.1"/>
    <property type="molecule type" value="Genomic_DNA"/>
</dbReference>
<dbReference type="InterPro" id="IPR035437">
    <property type="entry name" value="SNase_OB-fold_sf"/>
</dbReference>
<sequence>MIALAGILLLRQTDLDALNIQGFELSDLNFEKLDAKRWSLDELTVSTFGDQITIWIDRLKDQLGLDITSSKITTVEGVARIIDGDTLAINDRRIRLFGIDAPESDQTCKMKATGTAWRCGDAATETLAQLIGTRPISCEIRDTDRYGRLVGICQVGSLDLNSRMVAEGFAMAYRRYSLRYVDEESAARSAALGLWSTEFERRSDWRRH</sequence>
<dbReference type="Gene3D" id="2.40.50.90">
    <property type="match status" value="1"/>
</dbReference>
<proteinExistence type="predicted"/>
<dbReference type="InterPro" id="IPR016071">
    <property type="entry name" value="Staphylococal_nuclease_OB-fold"/>
</dbReference>